<evidence type="ECO:0000313" key="6">
    <source>
        <dbReference type="Proteomes" id="UP000789845"/>
    </source>
</evidence>
<evidence type="ECO:0000313" key="5">
    <source>
        <dbReference type="EMBL" id="CAG9610157.1"/>
    </source>
</evidence>
<dbReference type="GO" id="GO:0005509">
    <property type="term" value="F:calcium ion binding"/>
    <property type="evidence" value="ECO:0007669"/>
    <property type="project" value="TreeGrafter"/>
</dbReference>
<evidence type="ECO:0000259" key="4">
    <source>
        <dbReference type="Pfam" id="PF08450"/>
    </source>
</evidence>
<evidence type="ECO:0000256" key="1">
    <source>
        <dbReference type="ARBA" id="ARBA00008853"/>
    </source>
</evidence>
<name>A0A9C7LC54_9BACI</name>
<dbReference type="EMBL" id="CAKJTG010000029">
    <property type="protein sequence ID" value="CAG9610157.1"/>
    <property type="molecule type" value="Genomic_DNA"/>
</dbReference>
<dbReference type="InterPro" id="IPR013658">
    <property type="entry name" value="SGL"/>
</dbReference>
<evidence type="ECO:0000256" key="2">
    <source>
        <dbReference type="PIRSR" id="PIRSR605511-1"/>
    </source>
</evidence>
<proteinExistence type="inferred from homology"/>
<evidence type="ECO:0000256" key="3">
    <source>
        <dbReference type="PIRSR" id="PIRSR605511-2"/>
    </source>
</evidence>
<feature type="binding site" evidence="3">
    <location>
        <position position="200"/>
    </location>
    <ligand>
        <name>a divalent metal cation</name>
        <dbReference type="ChEBI" id="CHEBI:60240"/>
    </ligand>
</feature>
<dbReference type="Proteomes" id="UP000789845">
    <property type="component" value="Unassembled WGS sequence"/>
</dbReference>
<dbReference type="Pfam" id="PF08450">
    <property type="entry name" value="SGL"/>
    <property type="match status" value="1"/>
</dbReference>
<dbReference type="RefSeq" id="WP_230498382.1">
    <property type="nucleotide sequence ID" value="NZ_CAKJTG010000029.1"/>
</dbReference>
<dbReference type="SUPFAM" id="SSF63829">
    <property type="entry name" value="Calcium-dependent phosphotriesterase"/>
    <property type="match status" value="1"/>
</dbReference>
<organism evidence="5 6">
    <name type="scientific">Pseudoneobacillus rhizosphaerae</name>
    <dbReference type="NCBI Taxonomy" id="2880968"/>
    <lineage>
        <taxon>Bacteria</taxon>
        <taxon>Bacillati</taxon>
        <taxon>Bacillota</taxon>
        <taxon>Bacilli</taxon>
        <taxon>Bacillales</taxon>
        <taxon>Bacillaceae</taxon>
        <taxon>Pseudoneobacillus</taxon>
    </lineage>
</organism>
<comment type="similarity">
    <text evidence="1">Belongs to the SMP-30/CGR1 family.</text>
</comment>
<keyword evidence="3" id="KW-0479">Metal-binding</keyword>
<dbReference type="AlphaFoldDB" id="A0A9C7LC54"/>
<protein>
    <submittedName>
        <fullName evidence="5">6-deoxy-6-sulfogluconolactonase</fullName>
        <ecNumber evidence="5">3.1.1.99</ecNumber>
    </submittedName>
</protein>
<comment type="cofactor">
    <cofactor evidence="3">
        <name>Zn(2+)</name>
        <dbReference type="ChEBI" id="CHEBI:29105"/>
    </cofactor>
    <text evidence="3">Binds 1 divalent metal cation per subunit.</text>
</comment>
<dbReference type="EC" id="3.1.1.99" evidence="5"/>
<dbReference type="GO" id="GO:0019853">
    <property type="term" value="P:L-ascorbic acid biosynthetic process"/>
    <property type="evidence" value="ECO:0007669"/>
    <property type="project" value="TreeGrafter"/>
</dbReference>
<comment type="caution">
    <text evidence="5">The sequence shown here is derived from an EMBL/GenBank/DDBJ whole genome shotgun (WGS) entry which is preliminary data.</text>
</comment>
<feature type="active site" description="Proton donor/acceptor" evidence="2">
    <location>
        <position position="200"/>
    </location>
</feature>
<dbReference type="FunFam" id="2.120.10.30:FF:000126">
    <property type="entry name" value="Senescence marker protein-30"/>
    <property type="match status" value="1"/>
</dbReference>
<feature type="binding site" evidence="3">
    <location>
        <position position="150"/>
    </location>
    <ligand>
        <name>a divalent metal cation</name>
        <dbReference type="ChEBI" id="CHEBI:60240"/>
    </ligand>
</feature>
<dbReference type="PRINTS" id="PR01790">
    <property type="entry name" value="SMP30FAMILY"/>
</dbReference>
<dbReference type="InterPro" id="IPR005511">
    <property type="entry name" value="SMP-30"/>
</dbReference>
<dbReference type="PANTHER" id="PTHR10907:SF47">
    <property type="entry name" value="REGUCALCIN"/>
    <property type="match status" value="1"/>
</dbReference>
<reference evidence="5" key="1">
    <citation type="submission" date="2021-10" db="EMBL/GenBank/DDBJ databases">
        <authorList>
            <person name="Criscuolo A."/>
        </authorList>
    </citation>
    <scope>NUCLEOTIDE SEQUENCE</scope>
    <source>
        <strain evidence="5">CIP111885</strain>
    </source>
</reference>
<keyword evidence="6" id="KW-1185">Reference proteome</keyword>
<feature type="domain" description="SMP-30/Gluconolactonase/LRE-like region" evidence="4">
    <location>
        <begin position="17"/>
        <end position="260"/>
    </location>
</feature>
<keyword evidence="3" id="KW-0862">Zinc</keyword>
<dbReference type="GO" id="GO:0004341">
    <property type="term" value="F:gluconolactonase activity"/>
    <property type="evidence" value="ECO:0007669"/>
    <property type="project" value="TreeGrafter"/>
</dbReference>
<dbReference type="InterPro" id="IPR011042">
    <property type="entry name" value="6-blade_b-propeller_TolB-like"/>
</dbReference>
<feature type="binding site" evidence="3">
    <location>
        <position position="104"/>
    </location>
    <ligand>
        <name>substrate</name>
    </ligand>
</feature>
<feature type="binding site" evidence="3">
    <location>
        <position position="19"/>
    </location>
    <ligand>
        <name>a divalent metal cation</name>
        <dbReference type="ChEBI" id="CHEBI:60240"/>
    </ligand>
</feature>
<dbReference type="PANTHER" id="PTHR10907">
    <property type="entry name" value="REGUCALCIN"/>
    <property type="match status" value="1"/>
</dbReference>
<dbReference type="Gene3D" id="2.120.10.30">
    <property type="entry name" value="TolB, C-terminal domain"/>
    <property type="match status" value="1"/>
</dbReference>
<gene>
    <name evidence="5" type="ORF">NEOCIP111885_03903</name>
</gene>
<sequence length="294" mass="32794">MKNQYQVELILDSKATLGEGPSWDNEKRWLSWIDIVEQKVHIFYPDSKRNRTIVVDQNVGAAVPRKSGGFVLALRDGFYLMDIMSEQLTPIAHPEKHFPNNQFNDGKCDSAGRFWAGTMEGNETEGAGSLYCLDLDHTVRKMVENVTVSNGITWSPDNKTMYYIDTPTLQIVAFDFNQETGSIQNRRVVVNIPPKTGNPDGMTSDMEGMLWVAHWGGYQVTRWDPITGELLNSIPIPAPIVTSCSFGGENMDELYVTTARIGLSEEVLEKYPLAGGLFRIQTGVKGVPMYSFGG</sequence>
<keyword evidence="5" id="KW-0378">Hydrolase</keyword>
<accession>A0A9C7LC54</accession>